<dbReference type="EMBL" id="AMGX01000001">
    <property type="protein sequence ID" value="EXJ76656.1"/>
    <property type="molecule type" value="Genomic_DNA"/>
</dbReference>
<dbReference type="OrthoDB" id="47494at2759"/>
<accession>W9XI70</accession>
<feature type="domain" description="FAD-binding" evidence="7">
    <location>
        <begin position="120"/>
        <end position="362"/>
    </location>
</feature>
<dbReference type="AlphaFoldDB" id="W9XI70"/>
<dbReference type="STRING" id="1182543.W9XI70"/>
<keyword evidence="6" id="KW-0732">Signal</keyword>
<evidence type="ECO:0000256" key="6">
    <source>
        <dbReference type="SAM" id="SignalP"/>
    </source>
</evidence>
<protein>
    <recommendedName>
        <fullName evidence="7">FAD-binding domain-containing protein</fullName>
    </recommendedName>
</protein>
<dbReference type="RefSeq" id="XP_007739973.1">
    <property type="nucleotide sequence ID" value="XM_007741783.1"/>
</dbReference>
<dbReference type="Pfam" id="PF01494">
    <property type="entry name" value="FAD_binding_3"/>
    <property type="match status" value="1"/>
</dbReference>
<evidence type="ECO:0000313" key="8">
    <source>
        <dbReference type="EMBL" id="EXJ76656.1"/>
    </source>
</evidence>
<comment type="caution">
    <text evidence="8">The sequence shown here is derived from an EMBL/GenBank/DDBJ whole genome shotgun (WGS) entry which is preliminary data.</text>
</comment>
<dbReference type="Gene3D" id="3.50.50.60">
    <property type="entry name" value="FAD/NAD(P)-binding domain"/>
    <property type="match status" value="1"/>
</dbReference>
<feature type="signal peptide" evidence="6">
    <location>
        <begin position="1"/>
        <end position="20"/>
    </location>
</feature>
<dbReference type="Proteomes" id="UP000019471">
    <property type="component" value="Unassembled WGS sequence"/>
</dbReference>
<keyword evidence="3" id="KW-0274">FAD</keyword>
<gene>
    <name evidence="8" type="ORF">A1O5_01164</name>
</gene>
<evidence type="ECO:0000313" key="9">
    <source>
        <dbReference type="Proteomes" id="UP000019471"/>
    </source>
</evidence>
<name>W9XI70_9EURO</name>
<organism evidence="8 9">
    <name type="scientific">Cladophialophora psammophila CBS 110553</name>
    <dbReference type="NCBI Taxonomy" id="1182543"/>
    <lineage>
        <taxon>Eukaryota</taxon>
        <taxon>Fungi</taxon>
        <taxon>Dikarya</taxon>
        <taxon>Ascomycota</taxon>
        <taxon>Pezizomycotina</taxon>
        <taxon>Eurotiomycetes</taxon>
        <taxon>Chaetothyriomycetidae</taxon>
        <taxon>Chaetothyriales</taxon>
        <taxon>Herpotrichiellaceae</taxon>
        <taxon>Cladophialophora</taxon>
    </lineage>
</organism>
<dbReference type="InterPro" id="IPR036188">
    <property type="entry name" value="FAD/NAD-bd_sf"/>
</dbReference>
<evidence type="ECO:0000256" key="5">
    <source>
        <dbReference type="ARBA" id="ARBA00023033"/>
    </source>
</evidence>
<dbReference type="HOGENOM" id="CLU_009665_3_2_1"/>
<keyword evidence="5" id="KW-0503">Monooxygenase</keyword>
<evidence type="ECO:0000256" key="1">
    <source>
        <dbReference type="ARBA" id="ARBA00001974"/>
    </source>
</evidence>
<dbReference type="SUPFAM" id="SSF51905">
    <property type="entry name" value="FAD/NAD(P)-binding domain"/>
    <property type="match status" value="1"/>
</dbReference>
<keyword evidence="9" id="KW-1185">Reference proteome</keyword>
<evidence type="ECO:0000256" key="3">
    <source>
        <dbReference type="ARBA" id="ARBA00022827"/>
    </source>
</evidence>
<reference evidence="8 9" key="1">
    <citation type="submission" date="2013-03" db="EMBL/GenBank/DDBJ databases">
        <title>The Genome Sequence of Cladophialophora psammophila CBS 110553.</title>
        <authorList>
            <consortium name="The Broad Institute Genomics Platform"/>
            <person name="Cuomo C."/>
            <person name="de Hoog S."/>
            <person name="Gorbushina A."/>
            <person name="Walker B."/>
            <person name="Young S.K."/>
            <person name="Zeng Q."/>
            <person name="Gargeya S."/>
            <person name="Fitzgerald M."/>
            <person name="Haas B."/>
            <person name="Abouelleil A."/>
            <person name="Allen A.W."/>
            <person name="Alvarado L."/>
            <person name="Arachchi H.M."/>
            <person name="Berlin A.M."/>
            <person name="Chapman S.B."/>
            <person name="Gainer-Dewar J."/>
            <person name="Goldberg J."/>
            <person name="Griggs A."/>
            <person name="Gujja S."/>
            <person name="Hansen M."/>
            <person name="Howarth C."/>
            <person name="Imamovic A."/>
            <person name="Ireland A."/>
            <person name="Larimer J."/>
            <person name="McCowan C."/>
            <person name="Murphy C."/>
            <person name="Pearson M."/>
            <person name="Poon T.W."/>
            <person name="Priest M."/>
            <person name="Roberts A."/>
            <person name="Saif S."/>
            <person name="Shea T."/>
            <person name="Sisk P."/>
            <person name="Sykes S."/>
            <person name="Wortman J."/>
            <person name="Nusbaum C."/>
            <person name="Birren B."/>
        </authorList>
    </citation>
    <scope>NUCLEOTIDE SEQUENCE [LARGE SCALE GENOMIC DNA]</scope>
    <source>
        <strain evidence="8 9">CBS 110553</strain>
    </source>
</reference>
<dbReference type="GO" id="GO:0071949">
    <property type="term" value="F:FAD binding"/>
    <property type="evidence" value="ECO:0007669"/>
    <property type="project" value="InterPro"/>
</dbReference>
<dbReference type="eggNOG" id="ENOG502S690">
    <property type="taxonomic scope" value="Eukaryota"/>
</dbReference>
<keyword evidence="2" id="KW-0285">Flavoprotein</keyword>
<evidence type="ECO:0000256" key="4">
    <source>
        <dbReference type="ARBA" id="ARBA00023002"/>
    </source>
</evidence>
<keyword evidence="4" id="KW-0560">Oxidoreductase</keyword>
<dbReference type="PRINTS" id="PR00420">
    <property type="entry name" value="RNGMNOXGNASE"/>
</dbReference>
<sequence length="409" mass="45113">MNRPLKVIIIGAGLSGLALAQGLEKGQNGIDYVVVDKESEPRDRNWGVTIAWSHPLLAQLLPEELYNRLPECQPDPGLDTKEAGFESVIIRDGQTGETIVQPPFPGVRRLNIQKTRAVWSEGVNVKFGKTLTDIELTADGVIAHFHDGTSESGSVLVGCDGGGSWVRRWMLDDKGTSVVLPYTFLNFPFRYTAERAVKMDKMMHPIVDVAVHPKSMYVGIFVLDKPDLQRPETWVFYILATWAEDDNKSASPDAASGGDKNMVDELRRRMDDWADPFKSAVEWISEDVHAKAVPLRIWGPPDSGWDNRGGRVTLAGDAAHSMTFHRGQGANNAICDSQKFVTAMVKVKNSTMTLAKAIDEYDADVISRGRTEVEISKAQTDAFHDHANFHNSPIMRLGIKPTSTSAASK</sequence>
<dbReference type="GeneID" id="19185900"/>
<dbReference type="InterPro" id="IPR002938">
    <property type="entry name" value="FAD-bd"/>
</dbReference>
<dbReference type="PANTHER" id="PTHR47178:SF2">
    <property type="entry name" value="FAD-BINDING DOMAIN-CONTAINING PROTEIN"/>
    <property type="match status" value="1"/>
</dbReference>
<dbReference type="PANTHER" id="PTHR47178">
    <property type="entry name" value="MONOOXYGENASE, FAD-BINDING"/>
    <property type="match status" value="1"/>
</dbReference>
<evidence type="ECO:0000256" key="2">
    <source>
        <dbReference type="ARBA" id="ARBA00022630"/>
    </source>
</evidence>
<comment type="cofactor">
    <cofactor evidence="1">
        <name>FAD</name>
        <dbReference type="ChEBI" id="CHEBI:57692"/>
    </cofactor>
</comment>
<dbReference type="GO" id="GO:0004497">
    <property type="term" value="F:monooxygenase activity"/>
    <property type="evidence" value="ECO:0007669"/>
    <property type="project" value="UniProtKB-KW"/>
</dbReference>
<proteinExistence type="predicted"/>
<evidence type="ECO:0000259" key="7">
    <source>
        <dbReference type="Pfam" id="PF01494"/>
    </source>
</evidence>
<feature type="chain" id="PRO_5004932846" description="FAD-binding domain-containing protein" evidence="6">
    <location>
        <begin position="21"/>
        <end position="409"/>
    </location>
</feature>